<evidence type="ECO:0000313" key="8">
    <source>
        <dbReference type="Proteomes" id="UP001162741"/>
    </source>
</evidence>
<feature type="domain" description="RNA polymerase sigma-70 region 2" evidence="5">
    <location>
        <begin position="37"/>
        <end position="100"/>
    </location>
</feature>
<evidence type="ECO:0000256" key="3">
    <source>
        <dbReference type="ARBA" id="ARBA00023082"/>
    </source>
</evidence>
<evidence type="ECO:0000259" key="5">
    <source>
        <dbReference type="Pfam" id="PF04542"/>
    </source>
</evidence>
<dbReference type="Pfam" id="PF04542">
    <property type="entry name" value="Sigma70_r2"/>
    <property type="match status" value="1"/>
</dbReference>
<keyword evidence="8" id="KW-1185">Reference proteome</keyword>
<dbReference type="InterPro" id="IPR039425">
    <property type="entry name" value="RNA_pol_sigma-70-like"/>
</dbReference>
<reference evidence="7" key="1">
    <citation type="submission" date="2022-10" db="EMBL/GenBank/DDBJ databases">
        <title>Chitinophaga sp. nov., isolated from soil.</title>
        <authorList>
            <person name="Jeon C.O."/>
        </authorList>
    </citation>
    <scope>NUCLEOTIDE SEQUENCE</scope>
    <source>
        <strain evidence="7">R8</strain>
    </source>
</reference>
<dbReference type="NCBIfam" id="TIGR02937">
    <property type="entry name" value="sigma70-ECF"/>
    <property type="match status" value="1"/>
</dbReference>
<dbReference type="Pfam" id="PF08281">
    <property type="entry name" value="Sigma70_r4_2"/>
    <property type="match status" value="1"/>
</dbReference>
<comment type="similarity">
    <text evidence="1">Belongs to the sigma-70 factor family. ECF subfamily.</text>
</comment>
<evidence type="ECO:0000259" key="6">
    <source>
        <dbReference type="Pfam" id="PF08281"/>
    </source>
</evidence>
<dbReference type="Proteomes" id="UP001162741">
    <property type="component" value="Chromosome"/>
</dbReference>
<dbReference type="RefSeq" id="WP_264280255.1">
    <property type="nucleotide sequence ID" value="NZ_CP107006.1"/>
</dbReference>
<dbReference type="SUPFAM" id="SSF88659">
    <property type="entry name" value="Sigma3 and sigma4 domains of RNA polymerase sigma factors"/>
    <property type="match status" value="1"/>
</dbReference>
<dbReference type="PANTHER" id="PTHR43133">
    <property type="entry name" value="RNA POLYMERASE ECF-TYPE SIGMA FACTO"/>
    <property type="match status" value="1"/>
</dbReference>
<dbReference type="InterPro" id="IPR013324">
    <property type="entry name" value="RNA_pol_sigma_r3/r4-like"/>
</dbReference>
<dbReference type="InterPro" id="IPR036388">
    <property type="entry name" value="WH-like_DNA-bd_sf"/>
</dbReference>
<dbReference type="Gene3D" id="1.10.1740.10">
    <property type="match status" value="1"/>
</dbReference>
<evidence type="ECO:0000256" key="4">
    <source>
        <dbReference type="ARBA" id="ARBA00023163"/>
    </source>
</evidence>
<dbReference type="PANTHER" id="PTHR43133:SF46">
    <property type="entry name" value="RNA POLYMERASE SIGMA-70 FACTOR ECF SUBFAMILY"/>
    <property type="match status" value="1"/>
</dbReference>
<dbReference type="SUPFAM" id="SSF88946">
    <property type="entry name" value="Sigma2 domain of RNA polymerase sigma factors"/>
    <property type="match status" value="1"/>
</dbReference>
<keyword evidence="3" id="KW-0731">Sigma factor</keyword>
<dbReference type="EMBL" id="CP107006">
    <property type="protein sequence ID" value="UYQ91899.1"/>
    <property type="molecule type" value="Genomic_DNA"/>
</dbReference>
<keyword evidence="2" id="KW-0805">Transcription regulation</keyword>
<dbReference type="InterPro" id="IPR014284">
    <property type="entry name" value="RNA_pol_sigma-70_dom"/>
</dbReference>
<evidence type="ECO:0000313" key="7">
    <source>
        <dbReference type="EMBL" id="UYQ91899.1"/>
    </source>
</evidence>
<protein>
    <submittedName>
        <fullName evidence="7">Sigma-70 family RNA polymerase sigma factor</fullName>
    </submittedName>
</protein>
<organism evidence="7 8">
    <name type="scientific">Chitinophaga horti</name>
    <dbReference type="NCBI Taxonomy" id="2920382"/>
    <lineage>
        <taxon>Bacteria</taxon>
        <taxon>Pseudomonadati</taxon>
        <taxon>Bacteroidota</taxon>
        <taxon>Chitinophagia</taxon>
        <taxon>Chitinophagales</taxon>
        <taxon>Chitinophagaceae</taxon>
        <taxon>Chitinophaga</taxon>
    </lineage>
</organism>
<evidence type="ECO:0000256" key="1">
    <source>
        <dbReference type="ARBA" id="ARBA00010641"/>
    </source>
</evidence>
<dbReference type="Gene3D" id="1.10.10.10">
    <property type="entry name" value="Winged helix-like DNA-binding domain superfamily/Winged helix DNA-binding domain"/>
    <property type="match status" value="1"/>
</dbReference>
<proteinExistence type="inferred from homology"/>
<evidence type="ECO:0000256" key="2">
    <source>
        <dbReference type="ARBA" id="ARBA00023015"/>
    </source>
</evidence>
<gene>
    <name evidence="7" type="ORF">MKQ68_17570</name>
</gene>
<accession>A0ABY6J102</accession>
<dbReference type="InterPro" id="IPR013249">
    <property type="entry name" value="RNA_pol_sigma70_r4_t2"/>
</dbReference>
<feature type="domain" description="RNA polymerase sigma factor 70 region 4 type 2" evidence="6">
    <location>
        <begin position="134"/>
        <end position="184"/>
    </location>
</feature>
<dbReference type="InterPro" id="IPR013325">
    <property type="entry name" value="RNA_pol_sigma_r2"/>
</dbReference>
<keyword evidence="4" id="KW-0804">Transcription</keyword>
<dbReference type="InterPro" id="IPR007627">
    <property type="entry name" value="RNA_pol_sigma70_r2"/>
</dbReference>
<sequence length="209" mass="24022">MNVILQPFLMSDLYHIPDEVLWSRVTGNDEQAFAELFGRYWQAALQEAIRKTGNDADAMDCTQELFIRLWNQRHLLQVNGCFSTFLYSTLKIRIISHFRASVSRIAGSRSYRPRQAEHIGGLHKMQAKEVAWLLEAEVQRMPGRMQQIYRMSRQQFLSVQDIAGTLSLSEQTVKNQLTSALKRLRQAVAHYEDALAPLMLVAPLIMISI</sequence>
<name>A0ABY6J102_9BACT</name>